<dbReference type="PANTHER" id="PTHR34502">
    <property type="entry name" value="DUF6594 DOMAIN-CONTAINING PROTEIN-RELATED"/>
    <property type="match status" value="1"/>
</dbReference>
<sequence>MPTPDIELGPNNVNTRRGFALVASKIALDADKTTTIYRRFDELSARSLLFYQAELAELEEQLKENDEEDSAARDEVSVECQRDWSEFERSAEEGVERERRRMVLVMSIREKVEKYQEDAALAAHQTLLNAPPPSASTVKALRNWFFNNTISSEPNDKDIPRLWGASERTYDSIHDLVALRVPSDQDRLSNFIQNNFSLFFATSSPDGRTTYISERSISRFVAIFSTVLAAIMLFGAIISLYIVKNPHALLGMLSGWTVLFAACVGLLTNARRDQIFGATAAYAAVLVVFVSGNLGGGAGGNGSAGGVCTPG</sequence>
<name>A0A8T9CF88_9HELO</name>
<dbReference type="Pfam" id="PF20237">
    <property type="entry name" value="DUF6594"/>
    <property type="match status" value="1"/>
</dbReference>
<dbReference type="InterPro" id="IPR046529">
    <property type="entry name" value="DUF6594"/>
</dbReference>
<keyword evidence="2" id="KW-0472">Membrane</keyword>
<evidence type="ECO:0000313" key="5">
    <source>
        <dbReference type="Proteomes" id="UP000469558"/>
    </source>
</evidence>
<reference evidence="4 5" key="1">
    <citation type="submission" date="2018-05" db="EMBL/GenBank/DDBJ databases">
        <title>Genome sequencing and assembly of the regulated plant pathogen Lachnellula willkommii and related sister species for the development of diagnostic species identification markers.</title>
        <authorList>
            <person name="Giroux E."/>
            <person name="Bilodeau G."/>
        </authorList>
    </citation>
    <scope>NUCLEOTIDE SEQUENCE [LARGE SCALE GENOMIC DNA]</scope>
    <source>
        <strain evidence="4 5">CBS 268.59</strain>
    </source>
</reference>
<feature type="domain" description="DUF6594" evidence="3">
    <location>
        <begin position="20"/>
        <end position="287"/>
    </location>
</feature>
<organism evidence="4 5">
    <name type="scientific">Lachnellula suecica</name>
    <dbReference type="NCBI Taxonomy" id="602035"/>
    <lineage>
        <taxon>Eukaryota</taxon>
        <taxon>Fungi</taxon>
        <taxon>Dikarya</taxon>
        <taxon>Ascomycota</taxon>
        <taxon>Pezizomycotina</taxon>
        <taxon>Leotiomycetes</taxon>
        <taxon>Helotiales</taxon>
        <taxon>Lachnaceae</taxon>
        <taxon>Lachnellula</taxon>
    </lineage>
</organism>
<keyword evidence="2" id="KW-1133">Transmembrane helix</keyword>
<feature type="transmembrane region" description="Helical" evidence="2">
    <location>
        <begin position="220"/>
        <end position="242"/>
    </location>
</feature>
<comment type="caution">
    <text evidence="4">The sequence shown here is derived from an EMBL/GenBank/DDBJ whole genome shotgun (WGS) entry which is preliminary data.</text>
</comment>
<gene>
    <name evidence="4" type="ORF">LSUE1_G001279</name>
</gene>
<dbReference type="Proteomes" id="UP000469558">
    <property type="component" value="Unassembled WGS sequence"/>
</dbReference>
<feature type="transmembrane region" description="Helical" evidence="2">
    <location>
        <begin position="248"/>
        <end position="268"/>
    </location>
</feature>
<feature type="transmembrane region" description="Helical" evidence="2">
    <location>
        <begin position="275"/>
        <end position="294"/>
    </location>
</feature>
<evidence type="ECO:0000259" key="3">
    <source>
        <dbReference type="Pfam" id="PF20237"/>
    </source>
</evidence>
<evidence type="ECO:0000256" key="1">
    <source>
        <dbReference type="SAM" id="Coils"/>
    </source>
</evidence>
<keyword evidence="5" id="KW-1185">Reference proteome</keyword>
<protein>
    <recommendedName>
        <fullName evidence="3">DUF6594 domain-containing protein</fullName>
    </recommendedName>
</protein>
<dbReference type="PANTHER" id="PTHR34502:SF4">
    <property type="entry name" value="DUF6594 DOMAIN-CONTAINING PROTEIN"/>
    <property type="match status" value="1"/>
</dbReference>
<feature type="coiled-coil region" evidence="1">
    <location>
        <begin position="48"/>
        <end position="75"/>
    </location>
</feature>
<accession>A0A8T9CF88</accession>
<keyword evidence="2" id="KW-0812">Transmembrane</keyword>
<dbReference type="EMBL" id="QGMK01000082">
    <property type="protein sequence ID" value="TVY84455.1"/>
    <property type="molecule type" value="Genomic_DNA"/>
</dbReference>
<evidence type="ECO:0000256" key="2">
    <source>
        <dbReference type="SAM" id="Phobius"/>
    </source>
</evidence>
<proteinExistence type="predicted"/>
<dbReference type="OrthoDB" id="3533814at2759"/>
<keyword evidence="1" id="KW-0175">Coiled coil</keyword>
<dbReference type="AlphaFoldDB" id="A0A8T9CF88"/>
<evidence type="ECO:0000313" key="4">
    <source>
        <dbReference type="EMBL" id="TVY84455.1"/>
    </source>
</evidence>